<keyword evidence="3" id="KW-1185">Reference proteome</keyword>
<reference evidence="2 3" key="1">
    <citation type="journal article" date="2016" name="Sci. Rep.">
        <title>Metabolic traits of an uncultured archaeal lineage -MSBL1- from brine pools of the Red Sea.</title>
        <authorList>
            <person name="Mwirichia R."/>
            <person name="Alam I."/>
            <person name="Rashid M."/>
            <person name="Vinu M."/>
            <person name="Ba-Alawi W."/>
            <person name="Anthony Kamau A."/>
            <person name="Kamanda Ngugi D."/>
            <person name="Goker M."/>
            <person name="Klenk H.P."/>
            <person name="Bajic V."/>
            <person name="Stingl U."/>
        </authorList>
    </citation>
    <scope>NUCLEOTIDE SEQUENCE [LARGE SCALE GENOMIC DNA]</scope>
    <source>
        <strain evidence="2">SCGC-AAA261F19</strain>
    </source>
</reference>
<comment type="caution">
    <text evidence="2">The sequence shown here is derived from an EMBL/GenBank/DDBJ whole genome shotgun (WGS) entry which is preliminary data.</text>
</comment>
<evidence type="ECO:0000313" key="3">
    <source>
        <dbReference type="Proteomes" id="UP000070565"/>
    </source>
</evidence>
<gene>
    <name evidence="2" type="ORF">AKJ45_01305</name>
</gene>
<evidence type="ECO:0000256" key="1">
    <source>
        <dbReference type="SAM" id="Phobius"/>
    </source>
</evidence>
<name>A0A133VAN8_9EURY</name>
<dbReference type="Proteomes" id="UP000070565">
    <property type="component" value="Unassembled WGS sequence"/>
</dbReference>
<accession>A0A133VAN8</accession>
<organism evidence="2 3">
    <name type="scientific">candidate division MSBL1 archaeon SCGC-AAA261F19</name>
    <dbReference type="NCBI Taxonomy" id="1698275"/>
    <lineage>
        <taxon>Archaea</taxon>
        <taxon>Methanobacteriati</taxon>
        <taxon>Methanobacteriota</taxon>
        <taxon>candidate division MSBL1</taxon>
    </lineage>
</organism>
<protein>
    <submittedName>
        <fullName evidence="2">Uncharacterized protein</fullName>
    </submittedName>
</protein>
<dbReference type="EMBL" id="LHXZ01000010">
    <property type="protein sequence ID" value="KXB03528.1"/>
    <property type="molecule type" value="Genomic_DNA"/>
</dbReference>
<proteinExistence type="predicted"/>
<keyword evidence="1" id="KW-0812">Transmembrane</keyword>
<keyword evidence="1" id="KW-1133">Transmembrane helix</keyword>
<feature type="transmembrane region" description="Helical" evidence="1">
    <location>
        <begin position="62"/>
        <end position="80"/>
    </location>
</feature>
<keyword evidence="1" id="KW-0472">Membrane</keyword>
<dbReference type="AlphaFoldDB" id="A0A133VAN8"/>
<sequence>MKSSNFVVLLLLLIVVGSSAQGWLGLEAGPQSPNMSGPVESRYFCSFNLEAGMSNSYVTRGITYLGITAILVFLLILIHYKT</sequence>
<evidence type="ECO:0000313" key="2">
    <source>
        <dbReference type="EMBL" id="KXB03528.1"/>
    </source>
</evidence>